<comment type="caution">
    <text evidence="1">The sequence shown here is derived from an EMBL/GenBank/DDBJ whole genome shotgun (WGS) entry which is preliminary data.</text>
</comment>
<sequence>MDSSPTLQDFVLNLIYDPSARSAFEVDPHGSLQQAGLGDVTAADVQDVLPLVLDFAPLSGLTSIDPVSQVDSLTMGVANLDIAGAAAHLQSITAQLGGNTSHFTGDLNVAAAGAVTVSVDHLISGALDGGLVLHDGGLFGHTGLGVTGAGGLVSDVTGTGGLTADYDPGTGLDAGGHLDVNAGVTAPVQQTVTDVTSGADGLVSGLTPGLTGSLDGTINAITGITGSIGISGAHDLDVSGVHGATSSIVGSVLGADPTGGLLPDGTGVDGTVSGTVSGIEHSVSGVVGGVTGAVEPDHGHGLLGGLTGLDF</sequence>
<gene>
    <name evidence="1" type="ORF">Ate02nite_56310</name>
</gene>
<dbReference type="NCBIfam" id="NF038175">
    <property type="entry name" value="IniB_NTERM"/>
    <property type="match status" value="1"/>
</dbReference>
<dbReference type="EMBL" id="BOMY01000036">
    <property type="protein sequence ID" value="GIF22901.1"/>
    <property type="molecule type" value="Genomic_DNA"/>
</dbReference>
<accession>A0A919NRW2</accession>
<name>A0A919NRW2_9ACTN</name>
<dbReference type="InterPro" id="IPR049709">
    <property type="entry name" value="IniB-like_N"/>
</dbReference>
<keyword evidence="2" id="KW-1185">Reference proteome</keyword>
<dbReference type="RefSeq" id="WP_203810819.1">
    <property type="nucleotide sequence ID" value="NZ_BOMY01000036.1"/>
</dbReference>
<evidence type="ECO:0000313" key="1">
    <source>
        <dbReference type="EMBL" id="GIF22901.1"/>
    </source>
</evidence>
<protein>
    <submittedName>
        <fullName evidence="1">Uncharacterized protein</fullName>
    </submittedName>
</protein>
<organism evidence="1 2">
    <name type="scientific">Paractinoplanes tereljensis</name>
    <dbReference type="NCBI Taxonomy" id="571912"/>
    <lineage>
        <taxon>Bacteria</taxon>
        <taxon>Bacillati</taxon>
        <taxon>Actinomycetota</taxon>
        <taxon>Actinomycetes</taxon>
        <taxon>Micromonosporales</taxon>
        <taxon>Micromonosporaceae</taxon>
        <taxon>Paractinoplanes</taxon>
    </lineage>
</organism>
<evidence type="ECO:0000313" key="2">
    <source>
        <dbReference type="Proteomes" id="UP000623608"/>
    </source>
</evidence>
<dbReference type="AlphaFoldDB" id="A0A919NRW2"/>
<reference evidence="1" key="1">
    <citation type="submission" date="2021-01" db="EMBL/GenBank/DDBJ databases">
        <title>Whole genome shotgun sequence of Actinoplanes tereljensis NBRC 105297.</title>
        <authorList>
            <person name="Komaki H."/>
            <person name="Tamura T."/>
        </authorList>
    </citation>
    <scope>NUCLEOTIDE SEQUENCE</scope>
    <source>
        <strain evidence="1">NBRC 105297</strain>
    </source>
</reference>
<proteinExistence type="predicted"/>
<dbReference type="Proteomes" id="UP000623608">
    <property type="component" value="Unassembled WGS sequence"/>
</dbReference>